<name>L9WBC8_9EURY</name>
<dbReference type="EMBL" id="AOHW01000001">
    <property type="protein sequence ID" value="ELY46805.1"/>
    <property type="molecule type" value="Genomic_DNA"/>
</dbReference>
<accession>L9WBC8</accession>
<evidence type="ECO:0000313" key="2">
    <source>
        <dbReference type="Proteomes" id="UP000011599"/>
    </source>
</evidence>
<organism evidence="1 2">
    <name type="scientific">Natronorubrum tibetense GA33</name>
    <dbReference type="NCBI Taxonomy" id="1114856"/>
    <lineage>
        <taxon>Archaea</taxon>
        <taxon>Methanobacteriati</taxon>
        <taxon>Methanobacteriota</taxon>
        <taxon>Stenosarchaea group</taxon>
        <taxon>Halobacteria</taxon>
        <taxon>Halobacteriales</taxon>
        <taxon>Natrialbaceae</taxon>
        <taxon>Natronorubrum</taxon>
    </lineage>
</organism>
<proteinExistence type="predicted"/>
<dbReference type="Proteomes" id="UP000011599">
    <property type="component" value="Unassembled WGS sequence"/>
</dbReference>
<reference evidence="1 2" key="1">
    <citation type="journal article" date="2014" name="PLoS Genet.">
        <title>Phylogenetically driven sequencing of extremely halophilic archaea reveals strategies for static and dynamic osmo-response.</title>
        <authorList>
            <person name="Becker E.A."/>
            <person name="Seitzer P.M."/>
            <person name="Tritt A."/>
            <person name="Larsen D."/>
            <person name="Krusor M."/>
            <person name="Yao A.I."/>
            <person name="Wu D."/>
            <person name="Madern D."/>
            <person name="Eisen J.A."/>
            <person name="Darling A.E."/>
            <person name="Facciotti M.T."/>
        </authorList>
    </citation>
    <scope>NUCLEOTIDE SEQUENCE [LARGE SCALE GENOMIC DNA]</scope>
    <source>
        <strain evidence="1 2">GA33</strain>
    </source>
</reference>
<comment type="caution">
    <text evidence="1">The sequence shown here is derived from an EMBL/GenBank/DDBJ whole genome shotgun (WGS) entry which is preliminary data.</text>
</comment>
<sequence length="77" mass="8893">MGVLDLSRSVIRRSRTLLRNLSQGHLMGKDTQLRDSQLIGQMMDMLHSSTAFTVRLNPFLLKMQILVVIEPQRWPDT</sequence>
<keyword evidence="2" id="KW-1185">Reference proteome</keyword>
<evidence type="ECO:0000313" key="1">
    <source>
        <dbReference type="EMBL" id="ELY46805.1"/>
    </source>
</evidence>
<protein>
    <submittedName>
        <fullName evidence="1">Uncharacterized protein</fullName>
    </submittedName>
</protein>
<gene>
    <name evidence="1" type="ORF">C496_00050</name>
</gene>
<dbReference type="AlphaFoldDB" id="L9WBC8"/>